<reference evidence="2 3" key="1">
    <citation type="journal article" date="2024" name="G3 (Bethesda)">
        <title>Genome assembly of Hibiscus sabdariffa L. provides insights into metabolisms of medicinal natural products.</title>
        <authorList>
            <person name="Kim T."/>
        </authorList>
    </citation>
    <scope>NUCLEOTIDE SEQUENCE [LARGE SCALE GENOMIC DNA]</scope>
    <source>
        <strain evidence="2">TK-2024</strain>
        <tissue evidence="2">Old leaves</tissue>
    </source>
</reference>
<dbReference type="Proteomes" id="UP001472677">
    <property type="component" value="Unassembled WGS sequence"/>
</dbReference>
<evidence type="ECO:0000313" key="3">
    <source>
        <dbReference type="Proteomes" id="UP001472677"/>
    </source>
</evidence>
<organism evidence="2 3">
    <name type="scientific">Hibiscus sabdariffa</name>
    <name type="common">roselle</name>
    <dbReference type="NCBI Taxonomy" id="183260"/>
    <lineage>
        <taxon>Eukaryota</taxon>
        <taxon>Viridiplantae</taxon>
        <taxon>Streptophyta</taxon>
        <taxon>Embryophyta</taxon>
        <taxon>Tracheophyta</taxon>
        <taxon>Spermatophyta</taxon>
        <taxon>Magnoliopsida</taxon>
        <taxon>eudicotyledons</taxon>
        <taxon>Gunneridae</taxon>
        <taxon>Pentapetalae</taxon>
        <taxon>rosids</taxon>
        <taxon>malvids</taxon>
        <taxon>Malvales</taxon>
        <taxon>Malvaceae</taxon>
        <taxon>Malvoideae</taxon>
        <taxon>Hibiscus</taxon>
    </lineage>
</organism>
<evidence type="ECO:0000256" key="1">
    <source>
        <dbReference type="SAM" id="MobiDB-lite"/>
    </source>
</evidence>
<proteinExistence type="predicted"/>
<protein>
    <submittedName>
        <fullName evidence="2">Uncharacterized protein</fullName>
    </submittedName>
</protein>
<comment type="caution">
    <text evidence="2">The sequence shown here is derived from an EMBL/GenBank/DDBJ whole genome shotgun (WGS) entry which is preliminary data.</text>
</comment>
<gene>
    <name evidence="2" type="ORF">V6N12_024671</name>
</gene>
<name>A0ABR2A360_9ROSI</name>
<dbReference type="EMBL" id="JBBPBM010001086">
    <property type="protein sequence ID" value="KAK8487489.1"/>
    <property type="molecule type" value="Genomic_DNA"/>
</dbReference>
<keyword evidence="3" id="KW-1185">Reference proteome</keyword>
<accession>A0ABR2A360</accession>
<feature type="region of interest" description="Disordered" evidence="1">
    <location>
        <begin position="1"/>
        <end position="21"/>
    </location>
</feature>
<evidence type="ECO:0000313" key="2">
    <source>
        <dbReference type="EMBL" id="KAK8487489.1"/>
    </source>
</evidence>
<sequence>MQNPSDTTCATSNSRPSGQPSEAISLISATVLWQDGDSITGSGDDISHGKVSNADNTVLEIVTELGLVDNGKASYASKVVGVQAKNNKVNPSLFGEEVVVGEEDVLVDQYGLIPSIMFSDQVLDQVDYSMRNALIVRLLGKEDCQTNLIRMTSDEKLENNGSLVDKPTELVDIQTDLFGPWMLVENRHWCVQTESRSIAVKQKGKGLVAGSRYKVLEDIGSADTDSTPTVHGVESTMELARTPTTMSVKQKIVVAHRAVSKNIAYLESNPPKKSSKKGVSTNGAVVVPSIVWLDATIVEHDPKVGRGVHKAVKIVEDRSGKLGSSHGDEIKARVAIRKSMKENVQHGLRVQKSNGTKLGDRTILAEWASNFVNQLSELPGGMGNQVDGSGHGDHSNMVYSMVNDDSIYDSQCEDMVDADMNNVDGRIMLK</sequence>